<reference evidence="4 5" key="1">
    <citation type="journal article" date="2020" name="Cell">
        <title>Large-Scale Comparative Analyses of Tick Genomes Elucidate Their Genetic Diversity and Vector Capacities.</title>
        <authorList>
            <consortium name="Tick Genome and Microbiome Consortium (TIGMIC)"/>
            <person name="Jia N."/>
            <person name="Wang J."/>
            <person name="Shi W."/>
            <person name="Du L."/>
            <person name="Sun Y."/>
            <person name="Zhan W."/>
            <person name="Jiang J.F."/>
            <person name="Wang Q."/>
            <person name="Zhang B."/>
            <person name="Ji P."/>
            <person name="Bell-Sakyi L."/>
            <person name="Cui X.M."/>
            <person name="Yuan T.T."/>
            <person name="Jiang B.G."/>
            <person name="Yang W.F."/>
            <person name="Lam T.T."/>
            <person name="Chang Q.C."/>
            <person name="Ding S.J."/>
            <person name="Wang X.J."/>
            <person name="Zhu J.G."/>
            <person name="Ruan X.D."/>
            <person name="Zhao L."/>
            <person name="Wei J.T."/>
            <person name="Ye R.Z."/>
            <person name="Que T.C."/>
            <person name="Du C.H."/>
            <person name="Zhou Y.H."/>
            <person name="Cheng J.X."/>
            <person name="Dai P.F."/>
            <person name="Guo W.B."/>
            <person name="Han X.H."/>
            <person name="Huang E.J."/>
            <person name="Li L.F."/>
            <person name="Wei W."/>
            <person name="Gao Y.C."/>
            <person name="Liu J.Z."/>
            <person name="Shao H.Z."/>
            <person name="Wang X."/>
            <person name="Wang C.C."/>
            <person name="Yang T.C."/>
            <person name="Huo Q.B."/>
            <person name="Li W."/>
            <person name="Chen H.Y."/>
            <person name="Chen S.E."/>
            <person name="Zhou L.G."/>
            <person name="Ni X.B."/>
            <person name="Tian J.H."/>
            <person name="Sheng Y."/>
            <person name="Liu T."/>
            <person name="Pan Y.S."/>
            <person name="Xia L.Y."/>
            <person name="Li J."/>
            <person name="Zhao F."/>
            <person name="Cao W.C."/>
        </authorList>
    </citation>
    <scope>NUCLEOTIDE SEQUENCE [LARGE SCALE GENOMIC DNA]</scope>
    <source>
        <strain evidence="4">HaeL-2018</strain>
    </source>
</reference>
<dbReference type="VEuPathDB" id="VectorBase:HLOH_041549"/>
<dbReference type="AlphaFoldDB" id="A0A9J6GJ08"/>
<dbReference type="GO" id="GO:0008146">
    <property type="term" value="F:sulfotransferase activity"/>
    <property type="evidence" value="ECO:0007669"/>
    <property type="project" value="InterPro"/>
</dbReference>
<feature type="domain" description="Sulfotransferase" evidence="3">
    <location>
        <begin position="267"/>
        <end position="298"/>
    </location>
</feature>
<dbReference type="SUPFAM" id="SSF52540">
    <property type="entry name" value="P-loop containing nucleoside triphosphate hydrolases"/>
    <property type="match status" value="1"/>
</dbReference>
<feature type="domain" description="Sulfotransferase" evidence="3">
    <location>
        <begin position="33"/>
        <end position="231"/>
    </location>
</feature>
<evidence type="ECO:0000313" key="4">
    <source>
        <dbReference type="EMBL" id="KAH9375243.1"/>
    </source>
</evidence>
<evidence type="ECO:0000256" key="1">
    <source>
        <dbReference type="ARBA" id="ARBA00005771"/>
    </source>
</evidence>
<dbReference type="Pfam" id="PF00685">
    <property type="entry name" value="Sulfotransfer_1"/>
    <property type="match status" value="2"/>
</dbReference>
<dbReference type="InterPro" id="IPR000863">
    <property type="entry name" value="Sulfotransferase_dom"/>
</dbReference>
<keyword evidence="2" id="KW-0808">Transferase</keyword>
<organism evidence="4 5">
    <name type="scientific">Haemaphysalis longicornis</name>
    <name type="common">Bush tick</name>
    <dbReference type="NCBI Taxonomy" id="44386"/>
    <lineage>
        <taxon>Eukaryota</taxon>
        <taxon>Metazoa</taxon>
        <taxon>Ecdysozoa</taxon>
        <taxon>Arthropoda</taxon>
        <taxon>Chelicerata</taxon>
        <taxon>Arachnida</taxon>
        <taxon>Acari</taxon>
        <taxon>Parasitiformes</taxon>
        <taxon>Ixodida</taxon>
        <taxon>Ixodoidea</taxon>
        <taxon>Ixodidae</taxon>
        <taxon>Haemaphysalinae</taxon>
        <taxon>Haemaphysalis</taxon>
    </lineage>
</organism>
<gene>
    <name evidence="4" type="ORF">HPB48_006059</name>
</gene>
<dbReference type="InterPro" id="IPR027417">
    <property type="entry name" value="P-loop_NTPase"/>
</dbReference>
<dbReference type="OrthoDB" id="205623at2759"/>
<dbReference type="PANTHER" id="PTHR11783">
    <property type="entry name" value="SULFOTRANSFERASE SULT"/>
    <property type="match status" value="1"/>
</dbReference>
<dbReference type="EMBL" id="JABSTR010000007">
    <property type="protein sequence ID" value="KAH9375243.1"/>
    <property type="molecule type" value="Genomic_DNA"/>
</dbReference>
<dbReference type="Gene3D" id="3.40.50.300">
    <property type="entry name" value="P-loop containing nucleotide triphosphate hydrolases"/>
    <property type="match status" value="1"/>
</dbReference>
<evidence type="ECO:0000313" key="5">
    <source>
        <dbReference type="Proteomes" id="UP000821853"/>
    </source>
</evidence>
<dbReference type="Proteomes" id="UP000821853">
    <property type="component" value="Chromosome 5"/>
</dbReference>
<sequence length="314" mass="36547">MSEGVYHYVDGLCVNHLFQERTLRSAFSYQPRPDDVFIVTYPKCGTTWMQFIVFCIYNDGKTPADLLEFMKRTPFLEMVGADVAEKMPRPGAIKTHLPYHLQPKSPDARYIYVARNPYDCCVSLYHHTKLFPIHDFEDGTFDEFFERFLRGEVDFGDYFDHLLSWFEHRNDDNVLFLTYEHLKRDPKNGILSVARFLGKDYEEKLLRDHGALEKVVEATSHESMKKFNAEFRKLGSAVGAFLREKGGASEEEVLSERLQTLLSKPITGEFVRKGIVGDWKNHFSGEQIRRLKEVIAKRPKALELMSLWKDCELP</sequence>
<keyword evidence="5" id="KW-1185">Reference proteome</keyword>
<accession>A0A9J6GJ08</accession>
<comment type="similarity">
    <text evidence="1">Belongs to the sulfotransferase 1 family.</text>
</comment>
<protein>
    <recommendedName>
        <fullName evidence="3">Sulfotransferase domain-containing protein</fullName>
    </recommendedName>
</protein>
<comment type="caution">
    <text evidence="4">The sequence shown here is derived from an EMBL/GenBank/DDBJ whole genome shotgun (WGS) entry which is preliminary data.</text>
</comment>
<evidence type="ECO:0000259" key="3">
    <source>
        <dbReference type="Pfam" id="PF00685"/>
    </source>
</evidence>
<name>A0A9J6GJ08_HAELO</name>
<dbReference type="OMA" id="YEHINDD"/>
<evidence type="ECO:0000256" key="2">
    <source>
        <dbReference type="ARBA" id="ARBA00022679"/>
    </source>
</evidence>
<proteinExistence type="inferred from homology"/>